<evidence type="ECO:0000313" key="8">
    <source>
        <dbReference type="Proteomes" id="UP000500767"/>
    </source>
</evidence>
<dbReference type="AlphaFoldDB" id="A0A6M8HSY7"/>
<gene>
    <name evidence="7" type="ORF">HN018_17640</name>
</gene>
<protein>
    <submittedName>
        <fullName evidence="7">Uncharacterized protein</fullName>
    </submittedName>
</protein>
<keyword evidence="4" id="KW-0564">Palmitate</keyword>
<comment type="subcellular location">
    <subcellularLocation>
        <location evidence="1">Cell outer membrane</location>
        <topology evidence="1">Lipid-anchor</topology>
    </subcellularLocation>
</comment>
<organism evidence="7 8">
    <name type="scientific">Lichenicola cladoniae</name>
    <dbReference type="NCBI Taxonomy" id="1484109"/>
    <lineage>
        <taxon>Bacteria</taxon>
        <taxon>Pseudomonadati</taxon>
        <taxon>Pseudomonadota</taxon>
        <taxon>Alphaproteobacteria</taxon>
        <taxon>Acetobacterales</taxon>
        <taxon>Acetobacteraceae</taxon>
        <taxon>Lichenicola</taxon>
    </lineage>
</organism>
<accession>A0A6M8HSY7</accession>
<dbReference type="GO" id="GO:0009279">
    <property type="term" value="C:cell outer membrane"/>
    <property type="evidence" value="ECO:0007669"/>
    <property type="project" value="UniProtKB-SubCell"/>
</dbReference>
<keyword evidence="6" id="KW-0998">Cell outer membrane</keyword>
<evidence type="ECO:0000256" key="2">
    <source>
        <dbReference type="ARBA" id="ARBA00022729"/>
    </source>
</evidence>
<dbReference type="InterPro" id="IPR008874">
    <property type="entry name" value="TraT_complement-R"/>
</dbReference>
<evidence type="ECO:0000256" key="5">
    <source>
        <dbReference type="ARBA" id="ARBA00023288"/>
    </source>
</evidence>
<keyword evidence="2" id="KW-0732">Signal</keyword>
<dbReference type="Pfam" id="PF05818">
    <property type="entry name" value="TraT"/>
    <property type="match status" value="1"/>
</dbReference>
<evidence type="ECO:0000313" key="7">
    <source>
        <dbReference type="EMBL" id="QKE91613.1"/>
    </source>
</evidence>
<evidence type="ECO:0000256" key="6">
    <source>
        <dbReference type="PIRNR" id="PIRNR002859"/>
    </source>
</evidence>
<name>A0A6M8HSY7_9PROT</name>
<proteinExistence type="predicted"/>
<sequence length="238" mass="25288">MLAVSASSGCAGTDALVNQADLTVHTHMSETVSLDPVGVNHKAIYMGFRNTSDYPDIDICVALAAGLANRIYRIVSDLNEADYMLQGNVLQAGKLEKNQEAALLGGGLGQQLLRGALAGGLAGGLTNGTGTGLALTVDLQLSERPLHGARVYKHAFFHGHANHQSQVAVTDATAQTYGEADSQSMSSSGRTKDVDKTTNFKKYNIRDVAYADNVNLKMEEAMPMLSQHQASSFANLFE</sequence>
<keyword evidence="3 6" id="KW-0472">Membrane</keyword>
<evidence type="ECO:0000256" key="1">
    <source>
        <dbReference type="ARBA" id="ARBA00004459"/>
    </source>
</evidence>
<dbReference type="Proteomes" id="UP000500767">
    <property type="component" value="Chromosome"/>
</dbReference>
<dbReference type="EMBL" id="CP053708">
    <property type="protein sequence ID" value="QKE91613.1"/>
    <property type="molecule type" value="Genomic_DNA"/>
</dbReference>
<evidence type="ECO:0000256" key="3">
    <source>
        <dbReference type="ARBA" id="ARBA00023136"/>
    </source>
</evidence>
<evidence type="ECO:0000256" key="4">
    <source>
        <dbReference type="ARBA" id="ARBA00023139"/>
    </source>
</evidence>
<keyword evidence="5" id="KW-0449">Lipoprotein</keyword>
<reference evidence="7 8" key="1">
    <citation type="journal article" date="2014" name="World J. Microbiol. Biotechnol.">
        <title>Biodiversity and physiological characteristics of Antarctic and Arctic lichens-associated bacteria.</title>
        <authorList>
            <person name="Lee Y.M."/>
            <person name="Kim E.H."/>
            <person name="Lee H.K."/>
            <person name="Hong S.G."/>
        </authorList>
    </citation>
    <scope>NUCLEOTIDE SEQUENCE [LARGE SCALE GENOMIC DNA]</scope>
    <source>
        <strain evidence="7 8">PAMC 26569</strain>
    </source>
</reference>
<keyword evidence="8" id="KW-1185">Reference proteome</keyword>
<dbReference type="PIRSF" id="PIRSF002859">
    <property type="entry name" value="Lipo_traT"/>
    <property type="match status" value="1"/>
</dbReference>
<dbReference type="KEGG" id="lck:HN018_17640"/>